<evidence type="ECO:0000313" key="1">
    <source>
        <dbReference type="EMBL" id="MFC3023185.1"/>
    </source>
</evidence>
<keyword evidence="2" id="KW-1185">Reference proteome</keyword>
<evidence type="ECO:0000313" key="2">
    <source>
        <dbReference type="Proteomes" id="UP001595384"/>
    </source>
</evidence>
<gene>
    <name evidence="1" type="ORF">ACFODT_05040</name>
</gene>
<organism evidence="1 2">
    <name type="scientific">Vibrio zhugei</name>
    <dbReference type="NCBI Taxonomy" id="2479546"/>
    <lineage>
        <taxon>Bacteria</taxon>
        <taxon>Pseudomonadati</taxon>
        <taxon>Pseudomonadota</taxon>
        <taxon>Gammaproteobacteria</taxon>
        <taxon>Vibrionales</taxon>
        <taxon>Vibrionaceae</taxon>
        <taxon>Vibrio</taxon>
    </lineage>
</organism>
<comment type="caution">
    <text evidence="1">The sequence shown here is derived from an EMBL/GenBank/DDBJ whole genome shotgun (WGS) entry which is preliminary data.</text>
</comment>
<name>A0ABV7C5A5_9VIBR</name>
<dbReference type="EMBL" id="JBHRSE010000034">
    <property type="protein sequence ID" value="MFC3023185.1"/>
    <property type="molecule type" value="Genomic_DNA"/>
</dbReference>
<dbReference type="Proteomes" id="UP001595384">
    <property type="component" value="Unassembled WGS sequence"/>
</dbReference>
<reference evidence="2" key="1">
    <citation type="journal article" date="2019" name="Int. J. Syst. Evol. Microbiol.">
        <title>The Global Catalogue of Microorganisms (GCM) 10K type strain sequencing project: providing services to taxonomists for standard genome sequencing and annotation.</title>
        <authorList>
            <consortium name="The Broad Institute Genomics Platform"/>
            <consortium name="The Broad Institute Genome Sequencing Center for Infectious Disease"/>
            <person name="Wu L."/>
            <person name="Ma J."/>
        </authorList>
    </citation>
    <scope>NUCLEOTIDE SEQUENCE [LARGE SCALE GENOMIC DNA]</scope>
    <source>
        <strain evidence="2">KCTC 62784</strain>
    </source>
</reference>
<proteinExistence type="predicted"/>
<protein>
    <submittedName>
        <fullName evidence="1">Uncharacterized protein</fullName>
    </submittedName>
</protein>
<accession>A0ABV7C5A5</accession>
<dbReference type="RefSeq" id="WP_123015168.1">
    <property type="nucleotide sequence ID" value="NZ_AP024911.1"/>
</dbReference>
<sequence length="215" mass="25370">MSPKTNPWLQKSIHNLVPLSQSDDFKVACKEWSFTGEVIDHGGARERCELCEHDELRYHFCIANQFNLKKIWVGSSCILRFEDIIILDEEQRMITDSKERKRALDKALKAKQIDLALEPIRELWKQEREQRYRIEYIAVSIKSGKAPQPDELLYLFTLMTRNSIVFEPSRYSVNLRSTYSHYQLFCMEKASQELLWLSMSAQQRKAFKGRMLIDS</sequence>